<feature type="compositionally biased region" description="Basic and acidic residues" evidence="1">
    <location>
        <begin position="149"/>
        <end position="160"/>
    </location>
</feature>
<comment type="caution">
    <text evidence="3">The sequence shown here is derived from an EMBL/GenBank/DDBJ whole genome shotgun (WGS) entry which is preliminary data.</text>
</comment>
<dbReference type="GO" id="GO:0016746">
    <property type="term" value="F:acyltransferase activity"/>
    <property type="evidence" value="ECO:0007669"/>
    <property type="project" value="UniProtKB-KW"/>
</dbReference>
<keyword evidence="3" id="KW-0670">Pyruvate</keyword>
<evidence type="ECO:0000313" key="4">
    <source>
        <dbReference type="Proteomes" id="UP001237448"/>
    </source>
</evidence>
<proteinExistence type="predicted"/>
<reference evidence="3 4" key="1">
    <citation type="submission" date="2023-07" db="EMBL/GenBank/DDBJ databases">
        <title>Genomic Encyclopedia of Type Strains, Phase IV (KMG-IV): sequencing the most valuable type-strain genomes for metagenomic binning, comparative biology and taxonomic classification.</title>
        <authorList>
            <person name="Goeker M."/>
        </authorList>
    </citation>
    <scope>NUCLEOTIDE SEQUENCE [LARGE SCALE GENOMIC DNA]</scope>
    <source>
        <strain evidence="3 4">DSM 5896</strain>
    </source>
</reference>
<dbReference type="RefSeq" id="WP_307422054.1">
    <property type="nucleotide sequence ID" value="NZ_JAUSVK010000001.1"/>
</dbReference>
<keyword evidence="3" id="KW-0012">Acyltransferase</keyword>
<name>A0ABU0F8K5_9HYPH</name>
<feature type="transmembrane region" description="Helical" evidence="2">
    <location>
        <begin position="52"/>
        <end position="73"/>
    </location>
</feature>
<dbReference type="Proteomes" id="UP001237448">
    <property type="component" value="Unassembled WGS sequence"/>
</dbReference>
<sequence>MNAEPGEADDAEVLGAEALDAAVLGPLGADGTAGGRPGRILDAEGLPAHGRGWWAVVLAALAVHLAIAALVMFRQPEAQPQQEEGITVDLVPEPKPKPKPEAKAQAQAPPPAPAAGADKPKAPPAGQPPARGDAARQENRRAIKPVFRYGDKDAGPRLSRDGNSPQAGSAPAAAPDAPATTPQDAAVLPKPAKLREAKTLFSQSATSDLSAMTAMAQMPRGERAGGLCFTELREQLLHASPPYAPDVLPLLPLKEGTVLDIPGEAFRAGGQWYDLSYRCEVDANATKVVSFAFRVGEPIPRSDWQRRHLSAD</sequence>
<keyword evidence="2" id="KW-0812">Transmembrane</keyword>
<dbReference type="EMBL" id="JAUSVK010000001">
    <property type="protein sequence ID" value="MDQ0390692.1"/>
    <property type="molecule type" value="Genomic_DNA"/>
</dbReference>
<protein>
    <submittedName>
        <fullName evidence="3">Pyruvate/2-oxoglutarate dehydrogenase complex dihydrolipoamide acyltransferase (E2) component</fullName>
    </submittedName>
</protein>
<evidence type="ECO:0000313" key="3">
    <source>
        <dbReference type="EMBL" id="MDQ0390692.1"/>
    </source>
</evidence>
<evidence type="ECO:0000256" key="1">
    <source>
        <dbReference type="SAM" id="MobiDB-lite"/>
    </source>
</evidence>
<evidence type="ECO:0000256" key="2">
    <source>
        <dbReference type="SAM" id="Phobius"/>
    </source>
</evidence>
<dbReference type="Pfam" id="PF06059">
    <property type="entry name" value="DUF930"/>
    <property type="match status" value="1"/>
</dbReference>
<organism evidence="3 4">
    <name type="scientific">Labrys monachus</name>
    <dbReference type="NCBI Taxonomy" id="217067"/>
    <lineage>
        <taxon>Bacteria</taxon>
        <taxon>Pseudomonadati</taxon>
        <taxon>Pseudomonadota</taxon>
        <taxon>Alphaproteobacteria</taxon>
        <taxon>Hyphomicrobiales</taxon>
        <taxon>Xanthobacteraceae</taxon>
        <taxon>Labrys</taxon>
    </lineage>
</organism>
<keyword evidence="2" id="KW-0472">Membrane</keyword>
<gene>
    <name evidence="3" type="ORF">J3R73_000484</name>
</gene>
<feature type="compositionally biased region" description="Low complexity" evidence="1">
    <location>
        <begin position="164"/>
        <end position="186"/>
    </location>
</feature>
<keyword evidence="2" id="KW-1133">Transmembrane helix</keyword>
<keyword evidence="3" id="KW-0808">Transferase</keyword>
<accession>A0ABU0F8K5</accession>
<feature type="region of interest" description="Disordered" evidence="1">
    <location>
        <begin position="78"/>
        <end position="189"/>
    </location>
</feature>
<feature type="compositionally biased region" description="Basic and acidic residues" evidence="1">
    <location>
        <begin position="92"/>
        <end position="102"/>
    </location>
</feature>
<keyword evidence="4" id="KW-1185">Reference proteome</keyword>
<dbReference type="InterPro" id="IPR009273">
    <property type="entry name" value="DUF930"/>
</dbReference>